<reference evidence="4 5" key="1">
    <citation type="submission" date="2015-09" db="EMBL/GenBank/DDBJ databases">
        <title>Sorangium comparison.</title>
        <authorList>
            <person name="Zaburannyi N."/>
            <person name="Bunk B."/>
            <person name="Overmann J."/>
            <person name="Mueller R."/>
        </authorList>
    </citation>
    <scope>NUCLEOTIDE SEQUENCE [LARGE SCALE GENOMIC DNA]</scope>
    <source>
        <strain evidence="4 5">So ceGT47</strain>
    </source>
</reference>
<accession>A0A4P2QC45</accession>
<dbReference type="AlphaFoldDB" id="A0A4P2QC45"/>
<dbReference type="InterPro" id="IPR000683">
    <property type="entry name" value="Gfo/Idh/MocA-like_OxRdtase_N"/>
</dbReference>
<keyword evidence="1" id="KW-0560">Oxidoreductase</keyword>
<dbReference type="EMBL" id="CP012670">
    <property type="protein sequence ID" value="AUX26888.1"/>
    <property type="molecule type" value="Genomic_DNA"/>
</dbReference>
<evidence type="ECO:0000259" key="3">
    <source>
        <dbReference type="Pfam" id="PF22725"/>
    </source>
</evidence>
<name>A0A4P2QC45_SORCE</name>
<dbReference type="Gene3D" id="3.30.360.10">
    <property type="entry name" value="Dihydrodipicolinate Reductase, domain 2"/>
    <property type="match status" value="1"/>
</dbReference>
<dbReference type="SUPFAM" id="SSF51735">
    <property type="entry name" value="NAD(P)-binding Rossmann-fold domains"/>
    <property type="match status" value="1"/>
</dbReference>
<dbReference type="Pfam" id="PF01408">
    <property type="entry name" value="GFO_IDH_MocA"/>
    <property type="match status" value="1"/>
</dbReference>
<dbReference type="PANTHER" id="PTHR43818:SF11">
    <property type="entry name" value="BCDNA.GH03377"/>
    <property type="match status" value="1"/>
</dbReference>
<dbReference type="RefSeq" id="WP_165373550.1">
    <property type="nucleotide sequence ID" value="NZ_CP012670.1"/>
</dbReference>
<evidence type="ECO:0000313" key="5">
    <source>
        <dbReference type="Proteomes" id="UP000295781"/>
    </source>
</evidence>
<feature type="domain" description="Gfo/Idh/MocA-like oxidoreductase N-terminal" evidence="2">
    <location>
        <begin position="2"/>
        <end position="96"/>
    </location>
</feature>
<dbReference type="Gene3D" id="3.40.50.720">
    <property type="entry name" value="NAD(P)-binding Rossmann-like Domain"/>
    <property type="match status" value="1"/>
</dbReference>
<evidence type="ECO:0000313" key="4">
    <source>
        <dbReference type="EMBL" id="AUX26888.1"/>
    </source>
</evidence>
<dbReference type="GO" id="GO:0000166">
    <property type="term" value="F:nucleotide binding"/>
    <property type="evidence" value="ECO:0007669"/>
    <property type="project" value="InterPro"/>
</dbReference>
<evidence type="ECO:0000259" key="2">
    <source>
        <dbReference type="Pfam" id="PF01408"/>
    </source>
</evidence>
<dbReference type="InterPro" id="IPR050463">
    <property type="entry name" value="Gfo/Idh/MocA_oxidrdct_glycsds"/>
</dbReference>
<proteinExistence type="predicted"/>
<dbReference type="InterPro" id="IPR036291">
    <property type="entry name" value="NAD(P)-bd_dom_sf"/>
</dbReference>
<protein>
    <submittedName>
        <fullName evidence="4">Uncharacterized protein</fullName>
    </submittedName>
</protein>
<dbReference type="GO" id="GO:0016491">
    <property type="term" value="F:oxidoreductase activity"/>
    <property type="evidence" value="ECO:0007669"/>
    <property type="project" value="UniProtKB-KW"/>
</dbReference>
<dbReference type="Proteomes" id="UP000295781">
    <property type="component" value="Chromosome"/>
</dbReference>
<organism evidence="4 5">
    <name type="scientific">Sorangium cellulosum</name>
    <name type="common">Polyangium cellulosum</name>
    <dbReference type="NCBI Taxonomy" id="56"/>
    <lineage>
        <taxon>Bacteria</taxon>
        <taxon>Pseudomonadati</taxon>
        <taxon>Myxococcota</taxon>
        <taxon>Polyangia</taxon>
        <taxon>Polyangiales</taxon>
        <taxon>Polyangiaceae</taxon>
        <taxon>Sorangium</taxon>
    </lineage>
</organism>
<evidence type="ECO:0000256" key="1">
    <source>
        <dbReference type="ARBA" id="ARBA00023002"/>
    </source>
</evidence>
<feature type="domain" description="GFO/IDH/MocA-like oxidoreductase" evidence="3">
    <location>
        <begin position="114"/>
        <end position="253"/>
    </location>
</feature>
<dbReference type="SUPFAM" id="SSF55347">
    <property type="entry name" value="Glyceraldehyde-3-phosphate dehydrogenase-like, C-terminal domain"/>
    <property type="match status" value="1"/>
</dbReference>
<dbReference type="Pfam" id="PF22725">
    <property type="entry name" value="GFO_IDH_MocA_C3"/>
    <property type="match status" value="1"/>
</dbReference>
<sequence>MRLGIIGAGWVAMNAYIPAGAKVTHVLDIDPSRATELAARCGAVVVWDLDALVAQVDALIVCTPPHEHPDALLLAMRARKPALCEKPVIRAPAEAELDPRLVMGSATTRLRDDVQQLLRWVEEERLGGLRRVALRWIRGAGVPAPGSWRTDRACAPLGVLEDLGPHLLDVAQAIVPDDDPRVVESVLACRHGACPRSAAWFGGEGNSSYAVPDYCAARLATAPGVEVQIEVAWADAEPRDVAQIVIEGERGRAALDGLFGFSTERRVAEQTCRLASGGAVELLHLDPGPGAQQRAFSRSIQRFERFCLGLAPACADAHEIRRVARWMELIEEHHRLMREMPQ</sequence>
<dbReference type="InterPro" id="IPR055170">
    <property type="entry name" value="GFO_IDH_MocA-like_dom"/>
</dbReference>
<gene>
    <name evidence="4" type="ORF">SOCEGT47_074580</name>
</gene>
<dbReference type="PANTHER" id="PTHR43818">
    <property type="entry name" value="BCDNA.GH03377"/>
    <property type="match status" value="1"/>
</dbReference>